<dbReference type="EMBL" id="LUXM01000024">
    <property type="protein sequence ID" value="KZU95913.1"/>
    <property type="molecule type" value="Genomic_DNA"/>
</dbReference>
<dbReference type="PATRIC" id="fig|1590.201.peg.963"/>
<proteinExistence type="predicted"/>
<organism evidence="1 2">
    <name type="scientific">Lactiplantibacillus plantarum</name>
    <name type="common">Lactobacillus plantarum</name>
    <dbReference type="NCBI Taxonomy" id="1590"/>
    <lineage>
        <taxon>Bacteria</taxon>
        <taxon>Bacillati</taxon>
        <taxon>Bacillota</taxon>
        <taxon>Bacilli</taxon>
        <taxon>Lactobacillales</taxon>
        <taxon>Lactobacillaceae</taxon>
        <taxon>Lactiplantibacillus</taxon>
    </lineage>
</organism>
<comment type="caution">
    <text evidence="1">The sequence shown here is derived from an EMBL/GenBank/DDBJ whole genome shotgun (WGS) entry which is preliminary data.</text>
</comment>
<protein>
    <submittedName>
        <fullName evidence="1">Uncharacterized protein</fullName>
    </submittedName>
</protein>
<dbReference type="Proteomes" id="UP000076882">
    <property type="component" value="Unassembled WGS sequence"/>
</dbReference>
<evidence type="ECO:0000313" key="1">
    <source>
        <dbReference type="EMBL" id="KZU95913.1"/>
    </source>
</evidence>
<sequence length="336" mass="37738">MSKNVFDKVNSLFGEDVMKKLEKVPVEKVYNHAKTEHQIKKIMSQTNEKLQVVFGDKGINRKYLNNKTIIGNARNQINYVLAEMFPSYFDENGNALSRADFNIKNGAVPLSNDSSQKSSEDKDTRLAALTSEMVRCALAKDDPAYASKALVNFILDRKANMLMIVISAGTKGAETQLGKQKKEILSQILPAGKLPINILAGMVKVGARMFYDNQKEVQLDIYYDKASKSYFVDKPEQAASLTSVSPVANILLQTKYQFVGSWHCHHIFKPLPSGIDDCSETTAHLYGRTGNISIHEVDFSLTKALLPENTMFRTYVYGNFIDFKLSEVFNYDISDK</sequence>
<reference evidence="1 2" key="1">
    <citation type="submission" date="2016-03" db="EMBL/GenBank/DDBJ databases">
        <title>Comparative genomics of 54 Lactobacillus plantarum strains reveals genomic uncoupling from niche constraints.</title>
        <authorList>
            <person name="Martino M.E."/>
        </authorList>
    </citation>
    <scope>NUCLEOTIDE SEQUENCE [LARGE SCALE GENOMIC DNA]</scope>
    <source>
        <strain evidence="1 2">19.1</strain>
    </source>
</reference>
<accession>A0A165RVK3</accession>
<dbReference type="AlphaFoldDB" id="A0A165RVK3"/>
<evidence type="ECO:0000313" key="2">
    <source>
        <dbReference type="Proteomes" id="UP000076882"/>
    </source>
</evidence>
<name>A0A165RVK3_LACPN</name>
<gene>
    <name evidence="1" type="ORF">Lp19_1192</name>
</gene>